<dbReference type="eggNOG" id="arCOG04328">
    <property type="taxonomic scope" value="Archaea"/>
</dbReference>
<dbReference type="KEGG" id="mcn:Mcup_0229"/>
<keyword evidence="2" id="KW-1185">Reference proteome</keyword>
<accession>F4FYU9</accession>
<evidence type="ECO:0000313" key="2">
    <source>
        <dbReference type="Proteomes" id="UP000007812"/>
    </source>
</evidence>
<dbReference type="Proteomes" id="UP000007812">
    <property type="component" value="Chromosome"/>
</dbReference>
<sequence length="265" mass="30063">MKILINGGLAYDSGKTRLGLTLISELRSVGIDLLPLKPVAGHNIWYSFSTVQKSLEKGVLLGNDALAYHELTGMDPEKVNPFAVLLSPVNLEAIGKNTSLYNYLMEKGYPIILRIRKDNCSEYIIEEHQLVPESLKPALNAMKERFKPKINSIESINEIIANSGYLVKEHVKRFLESNSNVIVESYNNAAFPTFIEDLDFVITVFPSLAYVFDGVDYMRFIRFMSKAPWLIKAELALRYIRSVHFALEPITSKNNELVNYLIRKS</sequence>
<proteinExistence type="predicted"/>
<dbReference type="GeneID" id="10492424"/>
<dbReference type="EMBL" id="CP002656">
    <property type="protein sequence ID" value="AEB94338.1"/>
    <property type="molecule type" value="Genomic_DNA"/>
</dbReference>
<gene>
    <name evidence="1" type="ordered locus">Mcup_0229</name>
</gene>
<dbReference type="RefSeq" id="WP_013736838.1">
    <property type="nucleotide sequence ID" value="NC_015435.1"/>
</dbReference>
<protein>
    <submittedName>
        <fullName evidence="1">P-loop ATPase/GTPase-like protein</fullName>
    </submittedName>
</protein>
<dbReference type="PATRIC" id="fig|1006006.8.peg.230"/>
<name>F4FYU9_METCR</name>
<dbReference type="OrthoDB" id="39107at2157"/>
<dbReference type="AlphaFoldDB" id="F4FYU9"/>
<dbReference type="HOGENOM" id="CLU_084678_0_0_2"/>
<evidence type="ECO:0000313" key="1">
    <source>
        <dbReference type="EMBL" id="AEB94338.1"/>
    </source>
</evidence>
<reference evidence="1 2" key="1">
    <citation type="journal article" date="2011" name="J. Bacteriol.">
        <title>Complete genome sequence of Metallosphaera cuprina, a metal sulfide-oxidizing archaeon from a hot spring.</title>
        <authorList>
            <person name="Liu L.J."/>
            <person name="You X.Y."/>
            <person name="Zheng H."/>
            <person name="Wang S."/>
            <person name="Jiang C.Y."/>
            <person name="Liu S.J."/>
        </authorList>
    </citation>
    <scope>NUCLEOTIDE SEQUENCE [LARGE SCALE GENOMIC DNA]</scope>
    <source>
        <strain evidence="1 2">Ar-4</strain>
    </source>
</reference>
<organism evidence="1 2">
    <name type="scientific">Metallosphaera cuprina (strain Ar-4)</name>
    <dbReference type="NCBI Taxonomy" id="1006006"/>
    <lineage>
        <taxon>Archaea</taxon>
        <taxon>Thermoproteota</taxon>
        <taxon>Thermoprotei</taxon>
        <taxon>Sulfolobales</taxon>
        <taxon>Sulfolobaceae</taxon>
        <taxon>Metallosphaera</taxon>
    </lineage>
</organism>